<gene>
    <name evidence="15" type="ORF">A7979_04350</name>
</gene>
<comment type="caution">
    <text evidence="15">The sequence shown here is derived from an EMBL/GenBank/DDBJ whole genome shotgun (WGS) entry which is preliminary data.</text>
</comment>
<feature type="domain" description="Helicase ATP-binding" evidence="13">
    <location>
        <begin position="38"/>
        <end position="213"/>
    </location>
</feature>
<evidence type="ECO:0000256" key="10">
    <source>
        <dbReference type="ARBA" id="ARBA00034808"/>
    </source>
</evidence>
<evidence type="ECO:0000256" key="7">
    <source>
        <dbReference type="ARBA" id="ARBA00023125"/>
    </source>
</evidence>
<comment type="catalytic activity">
    <reaction evidence="9">
        <text>Couples ATP hydrolysis with the unwinding of duplex DNA by translocating in the 3'-5' direction.</text>
        <dbReference type="EC" id="5.6.2.4"/>
    </reaction>
</comment>
<keyword evidence="8" id="KW-0413">Isomerase</keyword>
<dbReference type="GO" id="GO:0006310">
    <property type="term" value="P:DNA recombination"/>
    <property type="evidence" value="ECO:0007669"/>
    <property type="project" value="InterPro"/>
</dbReference>
<reference evidence="15 16" key="1">
    <citation type="submission" date="2016-05" db="EMBL/GenBank/DDBJ databases">
        <title>Draft genome sequence of a porcine commensal Rothia nasimurium.</title>
        <authorList>
            <person name="Gaiser R.A."/>
            <person name="Van Baarlen P."/>
            <person name="Wells J.M."/>
        </authorList>
    </citation>
    <scope>NUCLEOTIDE SEQUENCE [LARGE SCALE GENOMIC DNA]</scope>
    <source>
        <strain evidence="15 16">PT-32</strain>
    </source>
</reference>
<dbReference type="PROSITE" id="PS51194">
    <property type="entry name" value="HELICASE_CTER"/>
    <property type="match status" value="1"/>
</dbReference>
<evidence type="ECO:0000256" key="8">
    <source>
        <dbReference type="ARBA" id="ARBA00023235"/>
    </source>
</evidence>
<dbReference type="GO" id="GO:0005524">
    <property type="term" value="F:ATP binding"/>
    <property type="evidence" value="ECO:0007669"/>
    <property type="project" value="UniProtKB-KW"/>
</dbReference>
<dbReference type="AlphaFoldDB" id="A0A1Y1RNX5"/>
<dbReference type="NCBIfam" id="TIGR00614">
    <property type="entry name" value="recQ_fam"/>
    <property type="match status" value="1"/>
</dbReference>
<evidence type="ECO:0000256" key="2">
    <source>
        <dbReference type="ARBA" id="ARBA00022723"/>
    </source>
</evidence>
<dbReference type="InterPro" id="IPR014001">
    <property type="entry name" value="Helicase_ATP-bd"/>
</dbReference>
<sequence>MVESPAPRSLLTEAAELLHRLTGNPTAEFHPGQYEAIEALVKHRRRALVIQRTGWGKSAVYFISALLLRRAGSGPALIVSPLLALMRDQVQAAARAGVKAAMVNSSNMTEWDSIRAQLAAGELDLLLVGPERFNNPVFRRDWMPELMQTCGLLVIDEAHCISDWGHDFRPDYRRIRDLIAGLTASVPVLATTATANQRVVQDVAEQLEAHGGRNAVQGSEGVFILRGSLSRNSLRLGVLHLPSATDRLGWLATHLSSLPGSGIIYTLSVSAADDTAAYLRAAGYEVLAYSGKTDPDERREAEISLKENRVKALVATSALGMGFDKPDLGFVVHLGAPPSAVAYYQQVGRAGRGAIKADVLLLPGNEDQEIWEYFATASMPTEENTGAVLAALTEATAAGQELSVPALEARVDVRRSSLELLLKVLAVEGAAERGSRGWVATGAPWHYDAPRYARVRQARQREQQSMLAYQQTDTCRMVFLVHELDDTTAAPCGICDVCAGPWYPTDYDRSLTERAGATLARAGVPVEPRGMWPSGLGQLVPGAAHEVTGKPLRGKIAEAERAEEGRALARLTDLGWGNRLREIFAPGPDGNPVDGPVPADLGQASLGVLRDWGWKQRPTAVIGLPSPVRPQLASTLARGIAAAGQLVDLGDFEMVGAPAHFGGNSVFRCAGVLSAYRLPASAADYLAASPGPVLLVTDRIDSRWSTTVTARALRAAGATGVLPYALAVTH</sequence>
<evidence type="ECO:0000256" key="5">
    <source>
        <dbReference type="ARBA" id="ARBA00022806"/>
    </source>
</evidence>
<dbReference type="GO" id="GO:0043590">
    <property type="term" value="C:bacterial nucleoid"/>
    <property type="evidence" value="ECO:0007669"/>
    <property type="project" value="TreeGrafter"/>
</dbReference>
<dbReference type="SMART" id="SM00490">
    <property type="entry name" value="HELICc"/>
    <property type="match status" value="1"/>
</dbReference>
<feature type="domain" description="Helicase C-terminal" evidence="14">
    <location>
        <begin position="250"/>
        <end position="411"/>
    </location>
</feature>
<dbReference type="GO" id="GO:0016787">
    <property type="term" value="F:hydrolase activity"/>
    <property type="evidence" value="ECO:0007669"/>
    <property type="project" value="UniProtKB-KW"/>
</dbReference>
<dbReference type="Pfam" id="PF00270">
    <property type="entry name" value="DEAD"/>
    <property type="match status" value="1"/>
</dbReference>
<keyword evidence="6" id="KW-0067">ATP-binding</keyword>
<evidence type="ECO:0000259" key="14">
    <source>
        <dbReference type="PROSITE" id="PS51194"/>
    </source>
</evidence>
<dbReference type="InterPro" id="IPR011545">
    <property type="entry name" value="DEAD/DEAH_box_helicase_dom"/>
</dbReference>
<dbReference type="Pfam" id="PF16124">
    <property type="entry name" value="RecQ_Zn_bind"/>
    <property type="match status" value="1"/>
</dbReference>
<dbReference type="Proteomes" id="UP000192359">
    <property type="component" value="Unassembled WGS sequence"/>
</dbReference>
<dbReference type="InterPro" id="IPR032284">
    <property type="entry name" value="RecQ_Zn-bd"/>
</dbReference>
<evidence type="ECO:0000256" key="3">
    <source>
        <dbReference type="ARBA" id="ARBA00022741"/>
    </source>
</evidence>
<dbReference type="GO" id="GO:0005737">
    <property type="term" value="C:cytoplasm"/>
    <property type="evidence" value="ECO:0007669"/>
    <property type="project" value="TreeGrafter"/>
</dbReference>
<dbReference type="InterPro" id="IPR027417">
    <property type="entry name" value="P-loop_NTPase"/>
</dbReference>
<dbReference type="GO" id="GO:0043138">
    <property type="term" value="F:3'-5' DNA helicase activity"/>
    <property type="evidence" value="ECO:0007669"/>
    <property type="project" value="UniProtKB-EC"/>
</dbReference>
<comment type="similarity">
    <text evidence="1">Belongs to the helicase family. RecQ subfamily.</text>
</comment>
<dbReference type="EMBL" id="LXWF01000040">
    <property type="protein sequence ID" value="ORC16545.1"/>
    <property type="molecule type" value="Genomic_DNA"/>
</dbReference>
<dbReference type="EC" id="5.6.2.4" evidence="10"/>
<dbReference type="PANTHER" id="PTHR13710:SF105">
    <property type="entry name" value="ATP-DEPENDENT DNA HELICASE Q1"/>
    <property type="match status" value="1"/>
</dbReference>
<evidence type="ECO:0000256" key="6">
    <source>
        <dbReference type="ARBA" id="ARBA00022840"/>
    </source>
</evidence>
<evidence type="ECO:0000313" key="15">
    <source>
        <dbReference type="EMBL" id="ORC16545.1"/>
    </source>
</evidence>
<dbReference type="Pfam" id="PF00271">
    <property type="entry name" value="Helicase_C"/>
    <property type="match status" value="1"/>
</dbReference>
<keyword evidence="2" id="KW-0479">Metal-binding</keyword>
<evidence type="ECO:0000256" key="11">
    <source>
        <dbReference type="ARBA" id="ARBA00044535"/>
    </source>
</evidence>
<evidence type="ECO:0000256" key="9">
    <source>
        <dbReference type="ARBA" id="ARBA00034617"/>
    </source>
</evidence>
<keyword evidence="3" id="KW-0547">Nucleotide-binding</keyword>
<dbReference type="InterPro" id="IPR004589">
    <property type="entry name" value="DNA_helicase_ATP-dep_RecQ"/>
</dbReference>
<keyword evidence="16" id="KW-1185">Reference proteome</keyword>
<dbReference type="GO" id="GO:0006281">
    <property type="term" value="P:DNA repair"/>
    <property type="evidence" value="ECO:0007669"/>
    <property type="project" value="TreeGrafter"/>
</dbReference>
<dbReference type="GO" id="GO:0009378">
    <property type="term" value="F:four-way junction helicase activity"/>
    <property type="evidence" value="ECO:0007669"/>
    <property type="project" value="TreeGrafter"/>
</dbReference>
<dbReference type="PROSITE" id="PS51192">
    <property type="entry name" value="HELICASE_ATP_BIND_1"/>
    <property type="match status" value="1"/>
</dbReference>
<dbReference type="GO" id="GO:0030894">
    <property type="term" value="C:replisome"/>
    <property type="evidence" value="ECO:0007669"/>
    <property type="project" value="TreeGrafter"/>
</dbReference>
<dbReference type="Gene3D" id="3.40.50.300">
    <property type="entry name" value="P-loop containing nucleotide triphosphate hydrolases"/>
    <property type="match status" value="2"/>
</dbReference>
<dbReference type="InterPro" id="IPR001650">
    <property type="entry name" value="Helicase_C-like"/>
</dbReference>
<proteinExistence type="inferred from homology"/>
<dbReference type="SMART" id="SM00487">
    <property type="entry name" value="DEXDc"/>
    <property type="match status" value="1"/>
</dbReference>
<dbReference type="PANTHER" id="PTHR13710">
    <property type="entry name" value="DNA HELICASE RECQ FAMILY MEMBER"/>
    <property type="match status" value="1"/>
</dbReference>
<keyword evidence="7" id="KW-0238">DNA-binding</keyword>
<evidence type="ECO:0000256" key="1">
    <source>
        <dbReference type="ARBA" id="ARBA00005446"/>
    </source>
</evidence>
<protein>
    <recommendedName>
        <fullName evidence="11">ATP-dependent DNA helicase RecQ</fullName>
        <ecNumber evidence="10">5.6.2.4</ecNumber>
    </recommendedName>
    <alternativeName>
        <fullName evidence="12">DNA 3'-5' helicase RecQ</fullName>
    </alternativeName>
</protein>
<evidence type="ECO:0000259" key="13">
    <source>
        <dbReference type="PROSITE" id="PS51192"/>
    </source>
</evidence>
<accession>A0A1Y1RNX5</accession>
<evidence type="ECO:0000313" key="16">
    <source>
        <dbReference type="Proteomes" id="UP000192359"/>
    </source>
</evidence>
<keyword evidence="5" id="KW-0347">Helicase</keyword>
<name>A0A1Y1RNX5_9MICC</name>
<organism evidence="15 16">
    <name type="scientific">Rothia nasimurium</name>
    <dbReference type="NCBI Taxonomy" id="85336"/>
    <lineage>
        <taxon>Bacteria</taxon>
        <taxon>Bacillati</taxon>
        <taxon>Actinomycetota</taxon>
        <taxon>Actinomycetes</taxon>
        <taxon>Micrococcales</taxon>
        <taxon>Micrococcaceae</taxon>
        <taxon>Rothia</taxon>
    </lineage>
</organism>
<dbReference type="GO" id="GO:0003677">
    <property type="term" value="F:DNA binding"/>
    <property type="evidence" value="ECO:0007669"/>
    <property type="project" value="UniProtKB-KW"/>
</dbReference>
<keyword evidence="4" id="KW-0378">Hydrolase</keyword>
<dbReference type="OrthoDB" id="9760034at2"/>
<evidence type="ECO:0000256" key="4">
    <source>
        <dbReference type="ARBA" id="ARBA00022801"/>
    </source>
</evidence>
<dbReference type="RefSeq" id="WP_083092119.1">
    <property type="nucleotide sequence ID" value="NZ_LXWF01000040.1"/>
</dbReference>
<dbReference type="SUPFAM" id="SSF52540">
    <property type="entry name" value="P-loop containing nucleoside triphosphate hydrolases"/>
    <property type="match status" value="1"/>
</dbReference>
<evidence type="ECO:0000256" key="12">
    <source>
        <dbReference type="ARBA" id="ARBA00044550"/>
    </source>
</evidence>